<dbReference type="Proteomes" id="UP000548476">
    <property type="component" value="Unassembled WGS sequence"/>
</dbReference>
<evidence type="ECO:0000256" key="6">
    <source>
        <dbReference type="ARBA" id="ARBA00022603"/>
    </source>
</evidence>
<keyword evidence="7 12" id="KW-0808">Transferase</keyword>
<dbReference type="InterPro" id="IPR027573">
    <property type="entry name" value="Methyltran_FxLD"/>
</dbReference>
<keyword evidence="5" id="KW-0963">Cytoplasm</keyword>
<evidence type="ECO:0000256" key="1">
    <source>
        <dbReference type="ARBA" id="ARBA00004496"/>
    </source>
</evidence>
<keyword evidence="8" id="KW-0949">S-adenosyl-L-methionine</keyword>
<sequence>MTTIDQTNTGEKDQDAAVLRSHLVDKLRDEQFLRTERVEQAMQTVQRHLFLPEETTARAYEDDHVVTKWAADGKALSSASAPWIVAAMLEDLDVQPGQRVLEIGAGTGYNAALVRELVGPTGSVTSIDIDADVVETARQNLTSAGYDDIHLVTGDGAEGHSAHAPFDRIVATAGCWDIPAAWWEQLTKSGRLVIPLRWRGDSRIVAFGRDGDRLISERIFMGGFIPMRDHGSERTFTVGPNDAITVTCDSDQDINRDALTGVFEQERSESWSGVTVKDGEPWDVLWLRMASYEAGACRLTTTRDAIAAGHVPEDLPPWTHALVEGTSLAYFTTRSAPEERRCELGTSGYGPAGQELADRISDHIRAWGPDRAATPTITAWRTKPDTSTAYPIISKVNTCLIAEESSPQLPSHR</sequence>
<accession>A0A841FZ02</accession>
<evidence type="ECO:0000313" key="13">
    <source>
        <dbReference type="Proteomes" id="UP000548476"/>
    </source>
</evidence>
<dbReference type="GO" id="GO:0032259">
    <property type="term" value="P:methylation"/>
    <property type="evidence" value="ECO:0007669"/>
    <property type="project" value="UniProtKB-KW"/>
</dbReference>
<dbReference type="EC" id="2.1.1.77" evidence="3"/>
<keyword evidence="13" id="KW-1185">Reference proteome</keyword>
<evidence type="ECO:0000256" key="9">
    <source>
        <dbReference type="ARBA" id="ARBA00030757"/>
    </source>
</evidence>
<comment type="subcellular location">
    <subcellularLocation>
        <location evidence="1">Cytoplasm</location>
    </subcellularLocation>
</comment>
<evidence type="ECO:0000256" key="5">
    <source>
        <dbReference type="ARBA" id="ARBA00022490"/>
    </source>
</evidence>
<dbReference type="NCBIfam" id="TIGR04364">
    <property type="entry name" value="methyltran_FxLD"/>
    <property type="match status" value="1"/>
</dbReference>
<organism evidence="12 13">
    <name type="scientific">Phytomonospora endophytica</name>
    <dbReference type="NCBI Taxonomy" id="714109"/>
    <lineage>
        <taxon>Bacteria</taxon>
        <taxon>Bacillati</taxon>
        <taxon>Actinomycetota</taxon>
        <taxon>Actinomycetes</taxon>
        <taxon>Micromonosporales</taxon>
        <taxon>Micromonosporaceae</taxon>
        <taxon>Phytomonospora</taxon>
    </lineage>
</organism>
<evidence type="ECO:0000256" key="11">
    <source>
        <dbReference type="ARBA" id="ARBA00031350"/>
    </source>
</evidence>
<gene>
    <name evidence="12" type="ORF">HNR73_005547</name>
</gene>
<evidence type="ECO:0000256" key="4">
    <source>
        <dbReference type="ARBA" id="ARBA00013346"/>
    </source>
</evidence>
<proteinExistence type="inferred from homology"/>
<dbReference type="Pfam" id="PF01135">
    <property type="entry name" value="PCMT"/>
    <property type="match status" value="1"/>
</dbReference>
<dbReference type="InterPro" id="IPR000682">
    <property type="entry name" value="PCMT"/>
</dbReference>
<comment type="similarity">
    <text evidence="2">Belongs to the methyltransferase superfamily. L-isoaspartyl/D-aspartyl protein methyltransferase family.</text>
</comment>
<dbReference type="PANTHER" id="PTHR11579:SF0">
    <property type="entry name" value="PROTEIN-L-ISOASPARTATE(D-ASPARTATE) O-METHYLTRANSFERASE"/>
    <property type="match status" value="1"/>
</dbReference>
<evidence type="ECO:0000313" key="12">
    <source>
        <dbReference type="EMBL" id="MBB6037669.1"/>
    </source>
</evidence>
<dbReference type="Gene3D" id="3.40.50.150">
    <property type="entry name" value="Vaccinia Virus protein VP39"/>
    <property type="match status" value="1"/>
</dbReference>
<dbReference type="EMBL" id="JACHGT010000013">
    <property type="protein sequence ID" value="MBB6037669.1"/>
    <property type="molecule type" value="Genomic_DNA"/>
</dbReference>
<evidence type="ECO:0000256" key="7">
    <source>
        <dbReference type="ARBA" id="ARBA00022679"/>
    </source>
</evidence>
<dbReference type="GO" id="GO:0005737">
    <property type="term" value="C:cytoplasm"/>
    <property type="evidence" value="ECO:0007669"/>
    <property type="project" value="UniProtKB-SubCell"/>
</dbReference>
<evidence type="ECO:0000256" key="10">
    <source>
        <dbReference type="ARBA" id="ARBA00031323"/>
    </source>
</evidence>
<reference evidence="12 13" key="1">
    <citation type="submission" date="2020-08" db="EMBL/GenBank/DDBJ databases">
        <title>Genomic Encyclopedia of Type Strains, Phase IV (KMG-IV): sequencing the most valuable type-strain genomes for metagenomic binning, comparative biology and taxonomic classification.</title>
        <authorList>
            <person name="Goeker M."/>
        </authorList>
    </citation>
    <scope>NUCLEOTIDE SEQUENCE [LARGE SCALE GENOMIC DNA]</scope>
    <source>
        <strain evidence="12 13">YIM 65646</strain>
    </source>
</reference>
<dbReference type="AlphaFoldDB" id="A0A841FZ02"/>
<comment type="caution">
    <text evidence="12">The sequence shown here is derived from an EMBL/GenBank/DDBJ whole genome shotgun (WGS) entry which is preliminary data.</text>
</comment>
<keyword evidence="6 12" id="KW-0489">Methyltransferase</keyword>
<name>A0A841FZ02_9ACTN</name>
<protein>
    <recommendedName>
        <fullName evidence="4">Protein-L-isoaspartate O-methyltransferase</fullName>
        <ecNumber evidence="3">2.1.1.77</ecNumber>
    </recommendedName>
    <alternativeName>
        <fullName evidence="11">L-isoaspartyl protein carboxyl methyltransferase</fullName>
    </alternativeName>
    <alternativeName>
        <fullName evidence="9">Protein L-isoaspartyl methyltransferase</fullName>
    </alternativeName>
    <alternativeName>
        <fullName evidence="10">Protein-beta-aspartate methyltransferase</fullName>
    </alternativeName>
</protein>
<dbReference type="InterPro" id="IPR029063">
    <property type="entry name" value="SAM-dependent_MTases_sf"/>
</dbReference>
<dbReference type="GO" id="GO:0004719">
    <property type="term" value="F:protein-L-isoaspartate (D-aspartate) O-methyltransferase activity"/>
    <property type="evidence" value="ECO:0007669"/>
    <property type="project" value="UniProtKB-EC"/>
</dbReference>
<evidence type="ECO:0000256" key="2">
    <source>
        <dbReference type="ARBA" id="ARBA00005369"/>
    </source>
</evidence>
<evidence type="ECO:0000256" key="8">
    <source>
        <dbReference type="ARBA" id="ARBA00022691"/>
    </source>
</evidence>
<evidence type="ECO:0000256" key="3">
    <source>
        <dbReference type="ARBA" id="ARBA00011890"/>
    </source>
</evidence>
<dbReference type="PANTHER" id="PTHR11579">
    <property type="entry name" value="PROTEIN-L-ISOASPARTATE O-METHYLTRANSFERASE"/>
    <property type="match status" value="1"/>
</dbReference>
<dbReference type="CDD" id="cd02440">
    <property type="entry name" value="AdoMet_MTases"/>
    <property type="match status" value="1"/>
</dbReference>
<dbReference type="SUPFAM" id="SSF53335">
    <property type="entry name" value="S-adenosyl-L-methionine-dependent methyltransferases"/>
    <property type="match status" value="1"/>
</dbReference>
<dbReference type="RefSeq" id="WP_184790484.1">
    <property type="nucleotide sequence ID" value="NZ_BONT01000054.1"/>
</dbReference>